<gene>
    <name evidence="1" type="ORF">BKM31_49995</name>
</gene>
<dbReference type="OrthoDB" id="4559434at2"/>
<dbReference type="Proteomes" id="UP000190797">
    <property type="component" value="Chromosome"/>
</dbReference>
<dbReference type="STRING" id="1909395.BKM31_49995"/>
<dbReference type="KEGG" id="noa:BKM31_49995"/>
<evidence type="ECO:0000313" key="1">
    <source>
        <dbReference type="EMBL" id="AQZ68533.1"/>
    </source>
</evidence>
<evidence type="ECO:0000313" key="2">
    <source>
        <dbReference type="Proteomes" id="UP000190797"/>
    </source>
</evidence>
<name>A0A1V0AEC1_9ACTN</name>
<protein>
    <submittedName>
        <fullName evidence="1">Uncharacterized protein</fullName>
    </submittedName>
</protein>
<dbReference type="AlphaFoldDB" id="A0A1V0AEC1"/>
<sequence length="75" mass="9015">MNVQELRAALAATDLDPRLYCILEQPDDSQWCLRKQGKTWQTFWYERGAEYEMRRFKDEKTACVHFFGRITQRAP</sequence>
<dbReference type="EMBL" id="CP017717">
    <property type="protein sequence ID" value="AQZ68533.1"/>
    <property type="molecule type" value="Genomic_DNA"/>
</dbReference>
<accession>A0A1V0AEC1</accession>
<organism evidence="1 2">
    <name type="scientific">[Actinomadura] parvosata subsp. kistnae</name>
    <dbReference type="NCBI Taxonomy" id="1909395"/>
    <lineage>
        <taxon>Bacteria</taxon>
        <taxon>Bacillati</taxon>
        <taxon>Actinomycetota</taxon>
        <taxon>Actinomycetes</taxon>
        <taxon>Streptosporangiales</taxon>
        <taxon>Streptosporangiaceae</taxon>
        <taxon>Nonomuraea</taxon>
    </lineage>
</organism>
<dbReference type="RefSeq" id="WP_080044917.1">
    <property type="nucleotide sequence ID" value="NZ_CP017717.1"/>
</dbReference>
<keyword evidence="2" id="KW-1185">Reference proteome</keyword>
<reference evidence="2" key="1">
    <citation type="journal article" date="2017" name="Med. Chem. Commun.">
        <title>Nonomuraea sp. ATCC 55076 harbours the largest actinomycete chromosome to date and the kistamicin biosynthetic gene cluster.</title>
        <authorList>
            <person name="Nazari B."/>
            <person name="Forneris C.C."/>
            <person name="Gibson M.I."/>
            <person name="Moon K."/>
            <person name="Schramma K.R."/>
            <person name="Seyedsayamdost M.R."/>
        </authorList>
    </citation>
    <scope>NUCLEOTIDE SEQUENCE [LARGE SCALE GENOMIC DNA]</scope>
    <source>
        <strain evidence="2">ATCC 55076</strain>
    </source>
</reference>
<proteinExistence type="predicted"/>